<name>A0A0F9EFA8_9ZZZZ</name>
<comment type="caution">
    <text evidence="1">The sequence shown here is derived from an EMBL/GenBank/DDBJ whole genome shotgun (WGS) entry which is preliminary data.</text>
</comment>
<dbReference type="AlphaFoldDB" id="A0A0F9EFA8"/>
<proteinExistence type="predicted"/>
<gene>
    <name evidence="1" type="ORF">LCGC14_2082780</name>
</gene>
<organism evidence="1">
    <name type="scientific">marine sediment metagenome</name>
    <dbReference type="NCBI Taxonomy" id="412755"/>
    <lineage>
        <taxon>unclassified sequences</taxon>
        <taxon>metagenomes</taxon>
        <taxon>ecological metagenomes</taxon>
    </lineage>
</organism>
<accession>A0A0F9EFA8</accession>
<protein>
    <submittedName>
        <fullName evidence="1">Uncharacterized protein</fullName>
    </submittedName>
</protein>
<dbReference type="EMBL" id="LAZR01025206">
    <property type="protein sequence ID" value="KKL72649.1"/>
    <property type="molecule type" value="Genomic_DNA"/>
</dbReference>
<sequence length="46" mass="5311">RSPVIVNPDVQANFARLPFKDNIFNLVVFDPPHSFRCSEKLIVKLE</sequence>
<feature type="non-terminal residue" evidence="1">
    <location>
        <position position="1"/>
    </location>
</feature>
<reference evidence="1" key="1">
    <citation type="journal article" date="2015" name="Nature">
        <title>Complex archaea that bridge the gap between prokaryotes and eukaryotes.</title>
        <authorList>
            <person name="Spang A."/>
            <person name="Saw J.H."/>
            <person name="Jorgensen S.L."/>
            <person name="Zaremba-Niedzwiedzka K."/>
            <person name="Martijn J."/>
            <person name="Lind A.E."/>
            <person name="van Eijk R."/>
            <person name="Schleper C."/>
            <person name="Guy L."/>
            <person name="Ettema T.J."/>
        </authorList>
    </citation>
    <scope>NUCLEOTIDE SEQUENCE</scope>
</reference>
<evidence type="ECO:0000313" key="1">
    <source>
        <dbReference type="EMBL" id="KKL72649.1"/>
    </source>
</evidence>